<accession>A0A1X6MTE4</accession>
<dbReference type="GeneID" id="36324402"/>
<dbReference type="AlphaFoldDB" id="A0A1X6MTE4"/>
<evidence type="ECO:0000256" key="1">
    <source>
        <dbReference type="SAM" id="MobiDB-lite"/>
    </source>
</evidence>
<evidence type="ECO:0000313" key="3">
    <source>
        <dbReference type="Proteomes" id="UP000194127"/>
    </source>
</evidence>
<feature type="compositionally biased region" description="Basic and acidic residues" evidence="1">
    <location>
        <begin position="114"/>
        <end position="124"/>
    </location>
</feature>
<name>A0A1X6MTE4_9APHY</name>
<reference evidence="2 3" key="1">
    <citation type="submission" date="2017-04" db="EMBL/GenBank/DDBJ databases">
        <title>Genome Sequence of the Model Brown-Rot Fungus Postia placenta SB12.</title>
        <authorList>
            <consortium name="DOE Joint Genome Institute"/>
            <person name="Gaskell J."/>
            <person name="Kersten P."/>
            <person name="Larrondo L.F."/>
            <person name="Canessa P."/>
            <person name="Martinez D."/>
            <person name="Hibbett D."/>
            <person name="Schmoll M."/>
            <person name="Kubicek C.P."/>
            <person name="Martinez A.T."/>
            <person name="Yadav J."/>
            <person name="Master E."/>
            <person name="Magnuson J.K."/>
            <person name="James T."/>
            <person name="Yaver D."/>
            <person name="Berka R."/>
            <person name="Labutti K."/>
            <person name="Lipzen A."/>
            <person name="Aerts A."/>
            <person name="Barry K."/>
            <person name="Henrissat B."/>
            <person name="Blanchette R."/>
            <person name="Grigoriev I."/>
            <person name="Cullen D."/>
        </authorList>
    </citation>
    <scope>NUCLEOTIDE SEQUENCE [LARGE SCALE GENOMIC DNA]</scope>
    <source>
        <strain evidence="2 3">MAD-698-R-SB12</strain>
    </source>
</reference>
<proteinExistence type="predicted"/>
<feature type="region of interest" description="Disordered" evidence="1">
    <location>
        <begin position="113"/>
        <end position="137"/>
    </location>
</feature>
<protein>
    <submittedName>
        <fullName evidence="2">Uncharacterized protein</fullName>
    </submittedName>
</protein>
<evidence type="ECO:0000313" key="2">
    <source>
        <dbReference type="EMBL" id="OSX59664.1"/>
    </source>
</evidence>
<organism evidence="2 3">
    <name type="scientific">Postia placenta MAD-698-R-SB12</name>
    <dbReference type="NCBI Taxonomy" id="670580"/>
    <lineage>
        <taxon>Eukaryota</taxon>
        <taxon>Fungi</taxon>
        <taxon>Dikarya</taxon>
        <taxon>Basidiomycota</taxon>
        <taxon>Agaricomycotina</taxon>
        <taxon>Agaricomycetes</taxon>
        <taxon>Polyporales</taxon>
        <taxon>Adustoporiaceae</taxon>
        <taxon>Rhodonia</taxon>
    </lineage>
</organism>
<dbReference type="OrthoDB" id="10317307at2759"/>
<dbReference type="RefSeq" id="XP_024336458.1">
    <property type="nucleotide sequence ID" value="XM_024479452.1"/>
</dbReference>
<sequence>MTQIDVLSCATNTCVSSEFERYNRRLYLYQEFVIDNMKERDIRASFYNACAGVPAVPLKDSDFPSLRLRSVIHTGIASHNYLPNCEDGQRHGVSGFKVLVRLRNCPLAASKAVGKTDEGPRAQEQKAGGKQTSSSLADMTPAALPSPVVTVYNDAHASSHVASHSQHLPVPLSYAAIGSGISVHATLSTDNNCTLGGRRNALHLRQSEDYLRTGVQLWFDELRVCDMCGERLEEQAVGVQISEMLLKVRPSVSINDLIFVTKELLLMRHKSVVTSSFGFVTEIHQSPSPSQCATILLAVSGTMTDAVSRTDESESCGTLLRASFEGATVEYKGCDDTGEQATGPGETAQAEGEVKILWKVDSVCTENRKKTCRIGRYTTIFLWIEVRQLEHELVRKGHSLGASRPRRRCAILPYMASVGKRYARLAQSDRASDSYEHGRKSSGGI</sequence>
<dbReference type="EMBL" id="KZ110601">
    <property type="protein sequence ID" value="OSX59664.1"/>
    <property type="molecule type" value="Genomic_DNA"/>
</dbReference>
<keyword evidence="3" id="KW-1185">Reference proteome</keyword>
<gene>
    <name evidence="2" type="ORF">POSPLADRAFT_1048162</name>
</gene>
<dbReference type="Proteomes" id="UP000194127">
    <property type="component" value="Unassembled WGS sequence"/>
</dbReference>